<reference evidence="1 2" key="1">
    <citation type="submission" date="2024-01" db="EMBL/GenBank/DDBJ databases">
        <title>Genome assemblies of Stephania.</title>
        <authorList>
            <person name="Yang L."/>
        </authorList>
    </citation>
    <scope>NUCLEOTIDE SEQUENCE [LARGE SCALE GENOMIC DNA]</scope>
    <source>
        <strain evidence="1">QJT</strain>
        <tissue evidence="1">Leaf</tissue>
    </source>
</reference>
<accession>A0AAP0E2Q8</accession>
<comment type="caution">
    <text evidence="1">The sequence shown here is derived from an EMBL/GenBank/DDBJ whole genome shotgun (WGS) entry which is preliminary data.</text>
</comment>
<proteinExistence type="predicted"/>
<organism evidence="1 2">
    <name type="scientific">Stephania japonica</name>
    <dbReference type="NCBI Taxonomy" id="461633"/>
    <lineage>
        <taxon>Eukaryota</taxon>
        <taxon>Viridiplantae</taxon>
        <taxon>Streptophyta</taxon>
        <taxon>Embryophyta</taxon>
        <taxon>Tracheophyta</taxon>
        <taxon>Spermatophyta</taxon>
        <taxon>Magnoliopsida</taxon>
        <taxon>Ranunculales</taxon>
        <taxon>Menispermaceae</taxon>
        <taxon>Menispermoideae</taxon>
        <taxon>Cissampelideae</taxon>
        <taxon>Stephania</taxon>
    </lineage>
</organism>
<keyword evidence="2" id="KW-1185">Reference proteome</keyword>
<protein>
    <submittedName>
        <fullName evidence="1">Uncharacterized protein</fullName>
    </submittedName>
</protein>
<dbReference type="AlphaFoldDB" id="A0AAP0E2Q8"/>
<evidence type="ECO:0000313" key="1">
    <source>
        <dbReference type="EMBL" id="KAK9085615.1"/>
    </source>
</evidence>
<sequence>MNGVRKNSSRECPKLDCNEFLPILHQTTVKTDGTCETGRQLRFCPFHIKLHCPNCLVFEQWYCEGVQLWITQLVS</sequence>
<gene>
    <name evidence="1" type="ORF">Sjap_026026</name>
</gene>
<evidence type="ECO:0000313" key="2">
    <source>
        <dbReference type="Proteomes" id="UP001417504"/>
    </source>
</evidence>
<dbReference type="Proteomes" id="UP001417504">
    <property type="component" value="Unassembled WGS sequence"/>
</dbReference>
<dbReference type="EMBL" id="JBBNAE010000011">
    <property type="protein sequence ID" value="KAK9085615.1"/>
    <property type="molecule type" value="Genomic_DNA"/>
</dbReference>
<name>A0AAP0E2Q8_9MAGN</name>